<feature type="region of interest" description="Disordered" evidence="1">
    <location>
        <begin position="232"/>
        <end position="251"/>
    </location>
</feature>
<evidence type="ECO:0008006" key="4">
    <source>
        <dbReference type="Google" id="ProtNLM"/>
    </source>
</evidence>
<sequence>MSAAHPHHRVADEVVIALAGSPRLHQFFANPQTQGFRVHEALDGRKGGGDDLFDREAFAQRYGRPPAGGEVGAAISHMRVLREFAEAPGPDDDVLVVAEDDTLPTPDYPGVVQAILDRGDELGFVVLRDGTGPATARNLWSMSESQHQLSWLSTRITGPATGRRYRVGHIDGFLVGACLYLVSRQAARAYITHVDTAGRMSWFADDYHELAIVSGTDLRAVRPTLAVTGDSPSMIGYEERPESQIAPPTDVPLPSTRIGKLRAWLAPGRRLRHVSMQLRATAADLCSCLATP</sequence>
<evidence type="ECO:0000256" key="1">
    <source>
        <dbReference type="SAM" id="MobiDB-lite"/>
    </source>
</evidence>
<protein>
    <recommendedName>
        <fullName evidence="4">Glycosyltransferase family 25 protein</fullName>
    </recommendedName>
</protein>
<reference evidence="2" key="1">
    <citation type="submission" date="2022-02" db="EMBL/GenBank/DDBJ databases">
        <authorList>
            <person name="Lee M."/>
            <person name="Kim S.-J."/>
            <person name="Jung M.-Y."/>
        </authorList>
    </citation>
    <scope>NUCLEOTIDE SEQUENCE</scope>
    <source>
        <strain evidence="2">JHP9</strain>
    </source>
</reference>
<organism evidence="2 3">
    <name type="scientific">Brachybacterium equifaecis</name>
    <dbReference type="NCBI Taxonomy" id="2910770"/>
    <lineage>
        <taxon>Bacteria</taxon>
        <taxon>Bacillati</taxon>
        <taxon>Actinomycetota</taxon>
        <taxon>Actinomycetes</taxon>
        <taxon>Micrococcales</taxon>
        <taxon>Dermabacteraceae</taxon>
        <taxon>Brachybacterium</taxon>
    </lineage>
</organism>
<dbReference type="RefSeq" id="WP_249737319.1">
    <property type="nucleotide sequence ID" value="NZ_JAKNCJ010000002.1"/>
</dbReference>
<evidence type="ECO:0000313" key="2">
    <source>
        <dbReference type="EMBL" id="MCL6423231.1"/>
    </source>
</evidence>
<accession>A0ABT0R019</accession>
<dbReference type="EMBL" id="JAKNCJ010000002">
    <property type="protein sequence ID" value="MCL6423231.1"/>
    <property type="molecule type" value="Genomic_DNA"/>
</dbReference>
<dbReference type="Proteomes" id="UP001203761">
    <property type="component" value="Unassembled WGS sequence"/>
</dbReference>
<comment type="caution">
    <text evidence="2">The sequence shown here is derived from an EMBL/GenBank/DDBJ whole genome shotgun (WGS) entry which is preliminary data.</text>
</comment>
<proteinExistence type="predicted"/>
<evidence type="ECO:0000313" key="3">
    <source>
        <dbReference type="Proteomes" id="UP001203761"/>
    </source>
</evidence>
<keyword evidence="3" id="KW-1185">Reference proteome</keyword>
<name>A0ABT0R019_9MICO</name>
<gene>
    <name evidence="2" type="ORF">Bequi_07505</name>
</gene>